<dbReference type="RefSeq" id="WP_069715870.1">
    <property type="nucleotide sequence ID" value="NZ_MJEH01000005.1"/>
</dbReference>
<dbReference type="InterPro" id="IPR001119">
    <property type="entry name" value="SLH_dom"/>
</dbReference>
<name>A0A1E5LJ60_9BACI</name>
<feature type="domain" description="SLH" evidence="3">
    <location>
        <begin position="157"/>
        <end position="220"/>
    </location>
</feature>
<sequence>MKYIKSLSLLFTVMFILLFTFHISPTHAAFSDVEGHWAESDIKQLVNEGLLFGGYEDGSFNPNGQITRAEFVTVLSRILELEGANNPFQDKESAKWANDMIGGAVKTGVIDTSDFGNKFEPNKPITRQEMSKMIALALGKENEQFSFSLDVLNERVLLPFTDYNEIDKKDIPYIALANGTGIISGYPDDSFGLEKQAIRAEATVMFHRFMHVMNTEINDHYALKQYVEIAQNGHNLNNFAEGRTFKSLDDIQTTFDTGAFTTTIKSMIVYDLDNPNDPYRKMFNEYETEDIHGDMREKLKKKDRLPVAIQFDVKQAVKYKDWETDVGVRFGNFIGNPTDELARKFGYKTLTRDFIDKSDPEDRGLLHVEQIDNIYLIFGFYPKQSNNVSNDRIFYLSKEANSDGSVDYLQYSWLKENMSY</sequence>
<dbReference type="InterPro" id="IPR051465">
    <property type="entry name" value="Cell_Envelope_Struct_Comp"/>
</dbReference>
<dbReference type="PANTHER" id="PTHR43308:SF5">
    <property type="entry name" value="S-LAYER PROTEIN _ PEPTIDOGLYCAN ENDO-BETA-N-ACETYLGLUCOSAMINIDASE"/>
    <property type="match status" value="1"/>
</dbReference>
<feature type="signal peptide" evidence="2">
    <location>
        <begin position="1"/>
        <end position="28"/>
    </location>
</feature>
<gene>
    <name evidence="4" type="ORF">BFG57_09650</name>
</gene>
<dbReference type="Pfam" id="PF00395">
    <property type="entry name" value="SLH"/>
    <property type="match status" value="3"/>
</dbReference>
<feature type="chain" id="PRO_5009181027" description="SLH domain-containing protein" evidence="2">
    <location>
        <begin position="29"/>
        <end position="420"/>
    </location>
</feature>
<dbReference type="PROSITE" id="PS51272">
    <property type="entry name" value="SLH"/>
    <property type="match status" value="2"/>
</dbReference>
<evidence type="ECO:0000256" key="1">
    <source>
        <dbReference type="ARBA" id="ARBA00022729"/>
    </source>
</evidence>
<keyword evidence="5" id="KW-1185">Reference proteome</keyword>
<dbReference type="AlphaFoldDB" id="A0A1E5LJ60"/>
<reference evidence="4 5" key="1">
    <citation type="submission" date="2016-08" db="EMBL/GenBank/DDBJ databases">
        <title>Genome of Bacillus solimangrovi GH2-4.</title>
        <authorList>
            <person name="Lim S."/>
            <person name="Kim B.-C."/>
        </authorList>
    </citation>
    <scope>NUCLEOTIDE SEQUENCE [LARGE SCALE GENOMIC DNA]</scope>
    <source>
        <strain evidence="4 5">GH2-4</strain>
    </source>
</reference>
<dbReference type="PANTHER" id="PTHR43308">
    <property type="entry name" value="OUTER MEMBRANE PROTEIN ALPHA-RELATED"/>
    <property type="match status" value="1"/>
</dbReference>
<comment type="caution">
    <text evidence="4">The sequence shown here is derived from an EMBL/GenBank/DDBJ whole genome shotgun (WGS) entry which is preliminary data.</text>
</comment>
<dbReference type="EMBL" id="MJEH01000005">
    <property type="protein sequence ID" value="OEH94101.1"/>
    <property type="molecule type" value="Genomic_DNA"/>
</dbReference>
<dbReference type="OrthoDB" id="174569at2"/>
<accession>A0A1E5LJ60</accession>
<protein>
    <recommendedName>
        <fullName evidence="3">SLH domain-containing protein</fullName>
    </recommendedName>
</protein>
<proteinExistence type="predicted"/>
<evidence type="ECO:0000259" key="3">
    <source>
        <dbReference type="PROSITE" id="PS51272"/>
    </source>
</evidence>
<evidence type="ECO:0000256" key="2">
    <source>
        <dbReference type="SAM" id="SignalP"/>
    </source>
</evidence>
<feature type="domain" description="SLH" evidence="3">
    <location>
        <begin position="25"/>
        <end position="89"/>
    </location>
</feature>
<keyword evidence="1 2" id="KW-0732">Signal</keyword>
<dbReference type="Proteomes" id="UP000095209">
    <property type="component" value="Unassembled WGS sequence"/>
</dbReference>
<evidence type="ECO:0000313" key="4">
    <source>
        <dbReference type="EMBL" id="OEH94101.1"/>
    </source>
</evidence>
<evidence type="ECO:0000313" key="5">
    <source>
        <dbReference type="Proteomes" id="UP000095209"/>
    </source>
</evidence>
<organism evidence="4 5">
    <name type="scientific">Bacillus solimangrovi</name>
    <dbReference type="NCBI Taxonomy" id="1305675"/>
    <lineage>
        <taxon>Bacteria</taxon>
        <taxon>Bacillati</taxon>
        <taxon>Bacillota</taxon>
        <taxon>Bacilli</taxon>
        <taxon>Bacillales</taxon>
        <taxon>Bacillaceae</taxon>
        <taxon>Bacillus</taxon>
    </lineage>
</organism>
<dbReference type="STRING" id="1305675.BFG57_09650"/>